<organism evidence="1 2">
    <name type="scientific">Sulfuracidifex tepidarius</name>
    <dbReference type="NCBI Taxonomy" id="1294262"/>
    <lineage>
        <taxon>Archaea</taxon>
        <taxon>Thermoproteota</taxon>
        <taxon>Thermoprotei</taxon>
        <taxon>Sulfolobales</taxon>
        <taxon>Sulfolobaceae</taxon>
        <taxon>Sulfuracidifex</taxon>
    </lineage>
</organism>
<sequence length="233" mass="27447">MLTITFVTNNISLTGGFYYTFLIANKLYEKGYDVKIVAPGGVPWFFPKNKVNIIYPKEDKVKVFKIIEKLLRFKYRQINNYKGLDYIRAFGWKYGFDVDITSEMSKIIPESDLIIVGELYPYIWAFESRKFKKIALFPQGYPSHRILYEKSIRNLLLYMLKYNYYISLSKIETKMVKSVNPYNDTKYFLVNAGVDLNLFRSGNEKRENTIMVILRDEKIKNPELAIRTLNIVA</sequence>
<evidence type="ECO:0000313" key="2">
    <source>
        <dbReference type="Proteomes" id="UP000322983"/>
    </source>
</evidence>
<protein>
    <recommendedName>
        <fullName evidence="3">Glycosyltransferase subfamily 4-like N-terminal domain-containing protein</fullName>
    </recommendedName>
</protein>
<keyword evidence="2" id="KW-1185">Reference proteome</keyword>
<dbReference type="EMBL" id="AP018929">
    <property type="protein sequence ID" value="BBG23183.1"/>
    <property type="molecule type" value="Genomic_DNA"/>
</dbReference>
<accession>A0A510DSM9</accession>
<evidence type="ECO:0000313" key="1">
    <source>
        <dbReference type="EMBL" id="BBG23183.1"/>
    </source>
</evidence>
<gene>
    <name evidence="1" type="ORF">IC006_0467</name>
</gene>
<dbReference type="STRING" id="1294262.GCA_001316085_02701"/>
<proteinExistence type="predicted"/>
<dbReference type="Proteomes" id="UP000322983">
    <property type="component" value="Chromosome"/>
</dbReference>
<name>A0A510DSM9_9CREN</name>
<dbReference type="KEGG" id="step:IC006_0467"/>
<dbReference type="SUPFAM" id="SSF53756">
    <property type="entry name" value="UDP-Glycosyltransferase/glycogen phosphorylase"/>
    <property type="match status" value="1"/>
</dbReference>
<evidence type="ECO:0008006" key="3">
    <source>
        <dbReference type="Google" id="ProtNLM"/>
    </source>
</evidence>
<dbReference type="Gene3D" id="3.40.50.2000">
    <property type="entry name" value="Glycogen Phosphorylase B"/>
    <property type="match status" value="1"/>
</dbReference>
<reference evidence="1 2" key="1">
    <citation type="journal article" date="2020" name="Int. J. Syst. Evol. Microbiol.">
        <title>Sulfuracidifex tepidarius gen. nov., sp. nov. and transfer of Sulfolobus metallicus Huber and Stetter 1992 to the genus Sulfuracidifex as Sulfuracidifex metallicus comb. nov.</title>
        <authorList>
            <person name="Itoh T."/>
            <person name="Miura T."/>
            <person name="Sakai H.D."/>
            <person name="Kato S."/>
            <person name="Ohkuma M."/>
            <person name="Takashina T."/>
        </authorList>
    </citation>
    <scope>NUCLEOTIDE SEQUENCE [LARGE SCALE GENOMIC DNA]</scope>
    <source>
        <strain evidence="1 2">IC-006</strain>
    </source>
</reference>
<dbReference type="AlphaFoldDB" id="A0A510DSM9"/>